<keyword evidence="3" id="KW-1003">Cell membrane</keyword>
<keyword evidence="8" id="KW-0418">Kinase</keyword>
<evidence type="ECO:0000256" key="5">
    <source>
        <dbReference type="ARBA" id="ARBA00022679"/>
    </source>
</evidence>
<dbReference type="InterPro" id="IPR050429">
    <property type="entry name" value="PTS_Glucose_EIICBA"/>
</dbReference>
<dbReference type="PANTHER" id="PTHR30009:SF4">
    <property type="entry name" value="PTS SYSTEM N-ACETYLGLUCOSAMINE-SPECIFIC EIICBA COMPONENT"/>
    <property type="match status" value="1"/>
</dbReference>
<dbReference type="Gene3D" id="3.30.1360.60">
    <property type="entry name" value="Glucose permease domain IIB"/>
    <property type="match status" value="1"/>
</dbReference>
<dbReference type="AlphaFoldDB" id="Q0SGH2"/>
<sequence>MSTGCQQANVIQLTHPAPFTCGSNTNYEGEPMSKADAIISGLGGADNIVEIEACITRLRTEVKDGAKVDEAALKAAGAHGVLKAGSVVQVIVGPEADTLAEDIEDIL</sequence>
<protein>
    <submittedName>
        <fullName evidence="13">Protein-N(Pi)-phosphohistidine--sugar phosphotransferase</fullName>
        <ecNumber evidence="13">2.7.1.69</ecNumber>
    </submittedName>
</protein>
<keyword evidence="9" id="KW-1133">Transmembrane helix</keyword>
<dbReference type="GO" id="GO:0016301">
    <property type="term" value="F:kinase activity"/>
    <property type="evidence" value="ECO:0007669"/>
    <property type="project" value="UniProtKB-KW"/>
</dbReference>
<evidence type="ECO:0000256" key="11">
    <source>
        <dbReference type="PROSITE-ProRule" id="PRU00421"/>
    </source>
</evidence>
<dbReference type="PROSITE" id="PS51098">
    <property type="entry name" value="PTS_EIIB_TYPE_1"/>
    <property type="match status" value="1"/>
</dbReference>
<dbReference type="GO" id="GO:0090563">
    <property type="term" value="F:protein-phosphocysteine-sugar phosphotransferase activity"/>
    <property type="evidence" value="ECO:0007669"/>
    <property type="project" value="TreeGrafter"/>
</dbReference>
<dbReference type="HOGENOM" id="CLU_012312_8_4_11"/>
<evidence type="ECO:0000313" key="14">
    <source>
        <dbReference type="Proteomes" id="UP000008710"/>
    </source>
</evidence>
<keyword evidence="4" id="KW-0762">Sugar transport</keyword>
<feature type="active site" description="Phosphocysteine intermediate; for EIIB activity" evidence="11">
    <location>
        <position position="54"/>
    </location>
</feature>
<dbReference type="FunFam" id="3.30.1360.60:FF:000001">
    <property type="entry name" value="PTS system glucose-specific IIBC component PtsG"/>
    <property type="match status" value="1"/>
</dbReference>
<dbReference type="InterPro" id="IPR001996">
    <property type="entry name" value="PTS_IIB_1"/>
</dbReference>
<evidence type="ECO:0000256" key="6">
    <source>
        <dbReference type="ARBA" id="ARBA00022683"/>
    </source>
</evidence>
<dbReference type="InterPro" id="IPR036878">
    <property type="entry name" value="Glu_permease_IIB"/>
</dbReference>
<evidence type="ECO:0000256" key="9">
    <source>
        <dbReference type="ARBA" id="ARBA00022989"/>
    </source>
</evidence>
<dbReference type="GO" id="GO:0015764">
    <property type="term" value="P:N-acetylglucosamine transport"/>
    <property type="evidence" value="ECO:0007669"/>
    <property type="project" value="TreeGrafter"/>
</dbReference>
<dbReference type="EC" id="2.7.1.69" evidence="13"/>
<dbReference type="NCBIfam" id="TIGR00826">
    <property type="entry name" value="EIIB_glc"/>
    <property type="match status" value="1"/>
</dbReference>
<keyword evidence="7" id="KW-0812">Transmembrane</keyword>
<keyword evidence="5 13" id="KW-0808">Transferase</keyword>
<evidence type="ECO:0000256" key="4">
    <source>
        <dbReference type="ARBA" id="ARBA00022597"/>
    </source>
</evidence>
<dbReference type="eggNOG" id="COG1264">
    <property type="taxonomic scope" value="Bacteria"/>
</dbReference>
<evidence type="ECO:0000313" key="13">
    <source>
        <dbReference type="EMBL" id="ABG93364.1"/>
    </source>
</evidence>
<keyword evidence="10" id="KW-0472">Membrane</keyword>
<comment type="subcellular location">
    <subcellularLocation>
        <location evidence="1">Cell membrane</location>
        <topology evidence="1">Multi-pass membrane protein</topology>
    </subcellularLocation>
</comment>
<proteinExistence type="predicted"/>
<reference evidence="14" key="1">
    <citation type="journal article" date="2006" name="Proc. Natl. Acad. Sci. U.S.A.">
        <title>The complete genome of Rhodococcus sp. RHA1 provides insights into a catabolic powerhouse.</title>
        <authorList>
            <person name="McLeod M.P."/>
            <person name="Warren R.L."/>
            <person name="Hsiao W.W.L."/>
            <person name="Araki N."/>
            <person name="Myhre M."/>
            <person name="Fernandes C."/>
            <person name="Miyazawa D."/>
            <person name="Wong W."/>
            <person name="Lillquist A.L."/>
            <person name="Wang D."/>
            <person name="Dosanjh M."/>
            <person name="Hara H."/>
            <person name="Petrescu A."/>
            <person name="Morin R.D."/>
            <person name="Yang G."/>
            <person name="Stott J.M."/>
            <person name="Schein J.E."/>
            <person name="Shin H."/>
            <person name="Smailus D."/>
            <person name="Siddiqui A.S."/>
            <person name="Marra M.A."/>
            <person name="Jones S.J.M."/>
            <person name="Holt R."/>
            <person name="Brinkman F.S.L."/>
            <person name="Miyauchi K."/>
            <person name="Fukuda M."/>
            <person name="Davies J.E."/>
            <person name="Mohn W.W."/>
            <person name="Eltis L.D."/>
        </authorList>
    </citation>
    <scope>NUCLEOTIDE SEQUENCE [LARGE SCALE GENOMIC DNA]</scope>
    <source>
        <strain evidence="14">RHA1</strain>
    </source>
</reference>
<feature type="domain" description="PTS EIIB type-1" evidence="12">
    <location>
        <begin position="32"/>
        <end position="107"/>
    </location>
</feature>
<evidence type="ECO:0000256" key="10">
    <source>
        <dbReference type="ARBA" id="ARBA00023136"/>
    </source>
</evidence>
<gene>
    <name evidence="13" type="ordered locus">RHA1_ro01551</name>
</gene>
<dbReference type="SUPFAM" id="SSF55604">
    <property type="entry name" value="Glucose permease domain IIB"/>
    <property type="match status" value="1"/>
</dbReference>
<name>Q0SGH2_RHOJR</name>
<evidence type="ECO:0000259" key="12">
    <source>
        <dbReference type="PROSITE" id="PS51098"/>
    </source>
</evidence>
<accession>Q0SGH2</accession>
<dbReference type="KEGG" id="rha:RHA1_ro01551"/>
<dbReference type="EMBL" id="CP000431">
    <property type="protein sequence ID" value="ABG93364.1"/>
    <property type="molecule type" value="Genomic_DNA"/>
</dbReference>
<organism evidence="13 14">
    <name type="scientific">Rhodococcus jostii (strain RHA1)</name>
    <dbReference type="NCBI Taxonomy" id="101510"/>
    <lineage>
        <taxon>Bacteria</taxon>
        <taxon>Bacillati</taxon>
        <taxon>Actinomycetota</taxon>
        <taxon>Actinomycetes</taxon>
        <taxon>Mycobacteriales</taxon>
        <taxon>Nocardiaceae</taxon>
        <taxon>Rhodococcus</taxon>
    </lineage>
</organism>
<dbReference type="PANTHER" id="PTHR30009">
    <property type="entry name" value="CYTOCHROME C-TYPE SYNTHESIS PROTEIN AND PTS TRANSMEMBRANE COMPONENT"/>
    <property type="match status" value="1"/>
</dbReference>
<evidence type="ECO:0000256" key="1">
    <source>
        <dbReference type="ARBA" id="ARBA00004651"/>
    </source>
</evidence>
<evidence type="ECO:0000256" key="3">
    <source>
        <dbReference type="ARBA" id="ARBA00022475"/>
    </source>
</evidence>
<dbReference type="GO" id="GO:0005886">
    <property type="term" value="C:plasma membrane"/>
    <property type="evidence" value="ECO:0007669"/>
    <property type="project" value="UniProtKB-SubCell"/>
</dbReference>
<dbReference type="CDD" id="cd00212">
    <property type="entry name" value="PTS_IIB_glc"/>
    <property type="match status" value="1"/>
</dbReference>
<keyword evidence="2" id="KW-0813">Transport</keyword>
<dbReference type="GO" id="GO:0008982">
    <property type="term" value="F:protein-N(PI)-phosphohistidine-sugar phosphotransferase activity"/>
    <property type="evidence" value="ECO:0007669"/>
    <property type="project" value="InterPro"/>
</dbReference>
<keyword evidence="6" id="KW-0598">Phosphotransferase system</keyword>
<dbReference type="Proteomes" id="UP000008710">
    <property type="component" value="Chromosome"/>
</dbReference>
<dbReference type="GO" id="GO:0009401">
    <property type="term" value="P:phosphoenolpyruvate-dependent sugar phosphotransferase system"/>
    <property type="evidence" value="ECO:0007669"/>
    <property type="project" value="UniProtKB-KW"/>
</dbReference>
<dbReference type="InterPro" id="IPR018113">
    <property type="entry name" value="PTrfase_EIIB_Cys"/>
</dbReference>
<evidence type="ECO:0000256" key="8">
    <source>
        <dbReference type="ARBA" id="ARBA00022777"/>
    </source>
</evidence>
<evidence type="ECO:0000256" key="2">
    <source>
        <dbReference type="ARBA" id="ARBA00022448"/>
    </source>
</evidence>
<evidence type="ECO:0000256" key="7">
    <source>
        <dbReference type="ARBA" id="ARBA00022692"/>
    </source>
</evidence>
<dbReference type="Pfam" id="PF00367">
    <property type="entry name" value="PTS_EIIB"/>
    <property type="match status" value="1"/>
</dbReference>